<evidence type="ECO:0000259" key="9">
    <source>
        <dbReference type="PROSITE" id="PS51332"/>
    </source>
</evidence>
<organism evidence="11 12">
    <name type="scientific">Vallitalea pronyensis</name>
    <dbReference type="NCBI Taxonomy" id="1348613"/>
    <lineage>
        <taxon>Bacteria</taxon>
        <taxon>Bacillati</taxon>
        <taxon>Bacillota</taxon>
        <taxon>Clostridia</taxon>
        <taxon>Lachnospirales</taxon>
        <taxon>Vallitaleaceae</taxon>
        <taxon>Vallitalea</taxon>
    </lineage>
</organism>
<dbReference type="SFLD" id="SFLDG01123">
    <property type="entry name" value="methyltransferase_(Class_B)"/>
    <property type="match status" value="1"/>
</dbReference>
<evidence type="ECO:0000313" key="12">
    <source>
        <dbReference type="Proteomes" id="UP000683246"/>
    </source>
</evidence>
<keyword evidence="12" id="KW-1185">Reference proteome</keyword>
<dbReference type="InterPro" id="IPR051198">
    <property type="entry name" value="BchE-like"/>
</dbReference>
<feature type="chain" id="PRO_5038605363" evidence="8">
    <location>
        <begin position="21"/>
        <end position="423"/>
    </location>
</feature>
<dbReference type="SFLD" id="SFLDS00029">
    <property type="entry name" value="Radical_SAM"/>
    <property type="match status" value="1"/>
</dbReference>
<keyword evidence="4" id="KW-0949">S-adenosyl-L-methionine</keyword>
<dbReference type="CDD" id="cd01335">
    <property type="entry name" value="Radical_SAM"/>
    <property type="match status" value="1"/>
</dbReference>
<dbReference type="Gene3D" id="3.80.30.20">
    <property type="entry name" value="tm_1862 like domain"/>
    <property type="match status" value="1"/>
</dbReference>
<dbReference type="Proteomes" id="UP000683246">
    <property type="component" value="Chromosome"/>
</dbReference>
<evidence type="ECO:0000256" key="5">
    <source>
        <dbReference type="ARBA" id="ARBA00022723"/>
    </source>
</evidence>
<dbReference type="GO" id="GO:0031419">
    <property type="term" value="F:cobalamin binding"/>
    <property type="evidence" value="ECO:0007669"/>
    <property type="project" value="InterPro"/>
</dbReference>
<keyword evidence="3" id="KW-0808">Transferase</keyword>
<dbReference type="PROSITE" id="PS51332">
    <property type="entry name" value="B12_BINDING"/>
    <property type="match status" value="1"/>
</dbReference>
<dbReference type="GO" id="GO:0046872">
    <property type="term" value="F:metal ion binding"/>
    <property type="evidence" value="ECO:0007669"/>
    <property type="project" value="UniProtKB-KW"/>
</dbReference>
<keyword evidence="2" id="KW-0489">Methyltransferase</keyword>
<dbReference type="EMBL" id="CP058649">
    <property type="protein sequence ID" value="QUI21879.1"/>
    <property type="molecule type" value="Genomic_DNA"/>
</dbReference>
<dbReference type="GO" id="GO:0003824">
    <property type="term" value="F:catalytic activity"/>
    <property type="evidence" value="ECO:0007669"/>
    <property type="project" value="InterPro"/>
</dbReference>
<dbReference type="InterPro" id="IPR006158">
    <property type="entry name" value="Cobalamin-bd"/>
</dbReference>
<protein>
    <submittedName>
        <fullName evidence="11">B12-binding domain-containing radical SAM protein</fullName>
    </submittedName>
</protein>
<comment type="cofactor">
    <cofactor evidence="1">
        <name>[4Fe-4S] cluster</name>
        <dbReference type="ChEBI" id="CHEBI:49883"/>
    </cofactor>
</comment>
<dbReference type="PROSITE" id="PS51257">
    <property type="entry name" value="PROKAR_LIPOPROTEIN"/>
    <property type="match status" value="1"/>
</dbReference>
<evidence type="ECO:0000256" key="4">
    <source>
        <dbReference type="ARBA" id="ARBA00022691"/>
    </source>
</evidence>
<feature type="signal peptide" evidence="8">
    <location>
        <begin position="1"/>
        <end position="20"/>
    </location>
</feature>
<dbReference type="Gene3D" id="3.40.50.280">
    <property type="entry name" value="Cobalamin-binding domain"/>
    <property type="match status" value="1"/>
</dbReference>
<dbReference type="GO" id="GO:0005829">
    <property type="term" value="C:cytosol"/>
    <property type="evidence" value="ECO:0007669"/>
    <property type="project" value="TreeGrafter"/>
</dbReference>
<dbReference type="InterPro" id="IPR034466">
    <property type="entry name" value="Methyltransferase_Class_B"/>
</dbReference>
<dbReference type="PANTHER" id="PTHR43409">
    <property type="entry name" value="ANAEROBIC MAGNESIUM-PROTOPORPHYRIN IX MONOMETHYL ESTER CYCLASE-RELATED"/>
    <property type="match status" value="1"/>
</dbReference>
<dbReference type="GO" id="GO:0051539">
    <property type="term" value="F:4 iron, 4 sulfur cluster binding"/>
    <property type="evidence" value="ECO:0007669"/>
    <property type="project" value="UniProtKB-KW"/>
</dbReference>
<dbReference type="KEGG" id="vpy:HZI73_05995"/>
<dbReference type="PANTHER" id="PTHR43409:SF7">
    <property type="entry name" value="BLL1977 PROTEIN"/>
    <property type="match status" value="1"/>
</dbReference>
<proteinExistence type="predicted"/>
<reference evidence="11" key="1">
    <citation type="submission" date="2020-07" db="EMBL/GenBank/DDBJ databases">
        <title>Vallitalea pronyensis genome.</title>
        <authorList>
            <person name="Postec A."/>
        </authorList>
    </citation>
    <scope>NUCLEOTIDE SEQUENCE</scope>
    <source>
        <strain evidence="11">FatNI3</strain>
    </source>
</reference>
<name>A0A8J8MHT0_9FIRM</name>
<dbReference type="Pfam" id="PF04055">
    <property type="entry name" value="Radical_SAM"/>
    <property type="match status" value="1"/>
</dbReference>
<gene>
    <name evidence="11" type="ORF">HZI73_05995</name>
</gene>
<dbReference type="AlphaFoldDB" id="A0A8J8MHT0"/>
<dbReference type="RefSeq" id="WP_212697349.1">
    <property type="nucleotide sequence ID" value="NZ_CP058649.1"/>
</dbReference>
<evidence type="ECO:0000256" key="1">
    <source>
        <dbReference type="ARBA" id="ARBA00001966"/>
    </source>
</evidence>
<dbReference type="InterPro" id="IPR023404">
    <property type="entry name" value="rSAM_horseshoe"/>
</dbReference>
<dbReference type="InterPro" id="IPR006638">
    <property type="entry name" value="Elp3/MiaA/NifB-like_rSAM"/>
</dbReference>
<dbReference type="Pfam" id="PF02310">
    <property type="entry name" value="B12-binding"/>
    <property type="match status" value="1"/>
</dbReference>
<evidence type="ECO:0000256" key="3">
    <source>
        <dbReference type="ARBA" id="ARBA00022679"/>
    </source>
</evidence>
<sequence length="423" mass="48888">MMYKILLLALPSLSSCSSSLYDLTLYEFKSRNRLWSTPQLGLLTIGSMLSKISHNIDYVDLNYEEIASYNVDFVFMSPTTSQALTAYDYANKLRRRGIKVFMGGSHVSMLPNEALAHADAIFIGEAEDSMESFMHDLTTNSIQSMYVSTAKPDLKKSPVPMYELARKYPYKSVPVQLSRGCPHQCNFCLSSTIYGKMIRRKDMAQVRDELTVIKKLWKNPFIFFTDDNFLVSQHDSHQVLDILEELKLEWYAFTDISIYRKQDLLHRLAPSGCRKLLIGFESLNDKNLIELNSSGFKASKRLEYKKAIHTIQQHKIGVIGSFVLGLHEDNERTFDDLYEFIIDTCIYGTNITIATPFPGTRFYNNLKKNQTLSSTWSDYDGFSLLYDLPHMTKKVFLQKYVELIHKINSKERLNRVINYFKKL</sequence>
<dbReference type="PROSITE" id="PS51918">
    <property type="entry name" value="RADICAL_SAM"/>
    <property type="match status" value="1"/>
</dbReference>
<accession>A0A8J8MHT0</accession>
<keyword evidence="5" id="KW-0479">Metal-binding</keyword>
<evidence type="ECO:0000256" key="8">
    <source>
        <dbReference type="SAM" id="SignalP"/>
    </source>
</evidence>
<dbReference type="InterPro" id="IPR007197">
    <property type="entry name" value="rSAM"/>
</dbReference>
<evidence type="ECO:0000256" key="6">
    <source>
        <dbReference type="ARBA" id="ARBA00023004"/>
    </source>
</evidence>
<evidence type="ECO:0000313" key="11">
    <source>
        <dbReference type="EMBL" id="QUI21879.1"/>
    </source>
</evidence>
<dbReference type="InterPro" id="IPR058240">
    <property type="entry name" value="rSAM_sf"/>
</dbReference>
<evidence type="ECO:0000256" key="2">
    <source>
        <dbReference type="ARBA" id="ARBA00022603"/>
    </source>
</evidence>
<evidence type="ECO:0000256" key="7">
    <source>
        <dbReference type="ARBA" id="ARBA00023014"/>
    </source>
</evidence>
<keyword evidence="7" id="KW-0411">Iron-sulfur</keyword>
<keyword evidence="6" id="KW-0408">Iron</keyword>
<feature type="domain" description="Radical SAM core" evidence="10">
    <location>
        <begin position="167"/>
        <end position="411"/>
    </location>
</feature>
<evidence type="ECO:0000259" key="10">
    <source>
        <dbReference type="PROSITE" id="PS51918"/>
    </source>
</evidence>
<dbReference type="SMART" id="SM00729">
    <property type="entry name" value="Elp3"/>
    <property type="match status" value="1"/>
</dbReference>
<dbReference type="SUPFAM" id="SSF102114">
    <property type="entry name" value="Radical SAM enzymes"/>
    <property type="match status" value="1"/>
</dbReference>
<keyword evidence="8" id="KW-0732">Signal</keyword>
<feature type="domain" description="B12-binding" evidence="9">
    <location>
        <begin position="2"/>
        <end position="144"/>
    </location>
</feature>
<dbReference type="SFLD" id="SFLDG01082">
    <property type="entry name" value="B12-binding_domain_containing"/>
    <property type="match status" value="1"/>
</dbReference>